<dbReference type="Pfam" id="PF00483">
    <property type="entry name" value="NTP_transferase"/>
    <property type="match status" value="1"/>
</dbReference>
<name>A0AA41Y8T2_9BACT</name>
<dbReference type="Gene3D" id="3.90.550.10">
    <property type="entry name" value="Spore Coat Polysaccharide Biosynthesis Protein SpsA, Chain A"/>
    <property type="match status" value="1"/>
</dbReference>
<reference evidence="2" key="1">
    <citation type="submission" date="2022-10" db="EMBL/GenBank/DDBJ databases">
        <title>Gaoshiqiia sediminis gen. nov., sp. nov., isolated from coastal sediment.</title>
        <authorList>
            <person name="Yu W.X."/>
            <person name="Mu D.S."/>
            <person name="Du J.Z."/>
            <person name="Liang Y.Q."/>
        </authorList>
    </citation>
    <scope>NUCLEOTIDE SEQUENCE</scope>
    <source>
        <strain evidence="2">A06</strain>
    </source>
</reference>
<accession>A0AA41Y8T2</accession>
<dbReference type="Proteomes" id="UP001163821">
    <property type="component" value="Unassembled WGS sequence"/>
</dbReference>
<dbReference type="InterPro" id="IPR029044">
    <property type="entry name" value="Nucleotide-diphossugar_trans"/>
</dbReference>
<proteinExistence type="predicted"/>
<evidence type="ECO:0000313" key="3">
    <source>
        <dbReference type="Proteomes" id="UP001163821"/>
    </source>
</evidence>
<comment type="caution">
    <text evidence="2">The sequence shown here is derived from an EMBL/GenBank/DDBJ whole genome shotgun (WGS) entry which is preliminary data.</text>
</comment>
<dbReference type="InterPro" id="IPR050486">
    <property type="entry name" value="Mannose-1P_guanyltransferase"/>
</dbReference>
<dbReference type="PANTHER" id="PTHR22572">
    <property type="entry name" value="SUGAR-1-PHOSPHATE GUANYL TRANSFERASE"/>
    <property type="match status" value="1"/>
</dbReference>
<dbReference type="InterPro" id="IPR005835">
    <property type="entry name" value="NTP_transferase_dom"/>
</dbReference>
<dbReference type="CDD" id="cd06422">
    <property type="entry name" value="NTP_transferase_like_1"/>
    <property type="match status" value="1"/>
</dbReference>
<gene>
    <name evidence="2" type="ORF">N2K84_15510</name>
</gene>
<organism evidence="2 3">
    <name type="scientific">Gaoshiqia sediminis</name>
    <dbReference type="NCBI Taxonomy" id="2986998"/>
    <lineage>
        <taxon>Bacteria</taxon>
        <taxon>Pseudomonadati</taxon>
        <taxon>Bacteroidota</taxon>
        <taxon>Bacteroidia</taxon>
        <taxon>Marinilabiliales</taxon>
        <taxon>Prolixibacteraceae</taxon>
        <taxon>Gaoshiqia</taxon>
    </lineage>
</organism>
<keyword evidence="3" id="KW-1185">Reference proteome</keyword>
<dbReference type="SUPFAM" id="SSF53448">
    <property type="entry name" value="Nucleotide-diphospho-sugar transferases"/>
    <property type="match status" value="1"/>
</dbReference>
<dbReference type="RefSeq" id="WP_282592742.1">
    <property type="nucleotide sequence ID" value="NZ_JAPAAF010000029.1"/>
</dbReference>
<protein>
    <submittedName>
        <fullName evidence="2">Nucleotidyltransferase family protein</fullName>
    </submittedName>
</protein>
<dbReference type="AlphaFoldDB" id="A0AA41Y8T2"/>
<evidence type="ECO:0000259" key="1">
    <source>
        <dbReference type="Pfam" id="PF00483"/>
    </source>
</evidence>
<evidence type="ECO:0000313" key="2">
    <source>
        <dbReference type="EMBL" id="MCW0484149.1"/>
    </source>
</evidence>
<feature type="domain" description="Nucleotidyl transferase" evidence="1">
    <location>
        <begin position="2"/>
        <end position="142"/>
    </location>
</feature>
<sequence>MKAMIFAAGLGTRLKPLTLDRPKALVELEGHTLLERSIRYLKAYGITDITVNVHHFAWMVTEFLRHHENTGIHLHLSDESEELLDTGGAILKARDFLAGDDPILLMNVDILTNLDLNRLLESHKQSGALASLVVRNRKTSRYLLFDQENQLTGWKNEITGELKICRPHQIDTSTPLAFSGMQLIQPHLLDLITETGKFSIIDLYLRLAATEQIMAFTDADSIWMDLGKYEQLDDARTLARQLDSGLA</sequence>
<dbReference type="EMBL" id="JAPAAF010000029">
    <property type="protein sequence ID" value="MCW0484149.1"/>
    <property type="molecule type" value="Genomic_DNA"/>
</dbReference>